<name>A0A6C2TZC3_PONDE</name>
<accession>A0A6C2TZC3</accession>
<organism evidence="1 2">
    <name type="scientific">Pontiella desulfatans</name>
    <dbReference type="NCBI Taxonomy" id="2750659"/>
    <lineage>
        <taxon>Bacteria</taxon>
        <taxon>Pseudomonadati</taxon>
        <taxon>Kiritimatiellota</taxon>
        <taxon>Kiritimatiellia</taxon>
        <taxon>Kiritimatiellales</taxon>
        <taxon>Pontiellaceae</taxon>
        <taxon>Pontiella</taxon>
    </lineage>
</organism>
<reference evidence="1 2" key="1">
    <citation type="submission" date="2019-04" db="EMBL/GenBank/DDBJ databases">
        <authorList>
            <person name="Van Vliet M D."/>
        </authorList>
    </citation>
    <scope>NUCLEOTIDE SEQUENCE [LARGE SCALE GENOMIC DNA]</scope>
    <source>
        <strain evidence="1 2">F1</strain>
    </source>
</reference>
<proteinExistence type="predicted"/>
<dbReference type="AlphaFoldDB" id="A0A6C2TZC3"/>
<protein>
    <submittedName>
        <fullName evidence="1">Uncharacterized protein</fullName>
    </submittedName>
</protein>
<keyword evidence="2" id="KW-1185">Reference proteome</keyword>
<dbReference type="Proteomes" id="UP000366872">
    <property type="component" value="Unassembled WGS sequence"/>
</dbReference>
<sequence>MMPPQRNKGLDSLPITQYALCTMSAVEIICRNCGADTLLKREAVYDGFTKTGEKRLCSSCGFEYASESDVPFKAKANEPRIFTDADRSAKVEVFDETENRQLCRYCANYIVNPFTQFCSVHKKEVQATDTCGRFEQATDKDDSDSPI</sequence>
<evidence type="ECO:0000313" key="2">
    <source>
        <dbReference type="Proteomes" id="UP000366872"/>
    </source>
</evidence>
<evidence type="ECO:0000313" key="1">
    <source>
        <dbReference type="EMBL" id="VGO12953.1"/>
    </source>
</evidence>
<gene>
    <name evidence="1" type="ORF">PDESU_01507</name>
</gene>
<dbReference type="EMBL" id="CAAHFG010000001">
    <property type="protein sequence ID" value="VGO12953.1"/>
    <property type="molecule type" value="Genomic_DNA"/>
</dbReference>